<feature type="compositionally biased region" description="Pro residues" evidence="1">
    <location>
        <begin position="100"/>
        <end position="119"/>
    </location>
</feature>
<dbReference type="EMBL" id="LN483167">
    <property type="protein sequence ID" value="CDZ96805.1"/>
    <property type="molecule type" value="Genomic_DNA"/>
</dbReference>
<dbReference type="AlphaFoldDB" id="A0A0F7SF71"/>
<feature type="compositionally biased region" description="Basic and acidic residues" evidence="1">
    <location>
        <begin position="54"/>
        <end position="69"/>
    </location>
</feature>
<feature type="compositionally biased region" description="Low complexity" evidence="1">
    <location>
        <begin position="120"/>
        <end position="148"/>
    </location>
</feature>
<feature type="region of interest" description="Disordered" evidence="1">
    <location>
        <begin position="490"/>
        <end position="514"/>
    </location>
</feature>
<feature type="compositionally biased region" description="Low complexity" evidence="1">
    <location>
        <begin position="39"/>
        <end position="50"/>
    </location>
</feature>
<protein>
    <submittedName>
        <fullName evidence="2">Uncharacterized protein</fullName>
    </submittedName>
</protein>
<accession>A0A0F7SF71</accession>
<feature type="compositionally biased region" description="Low complexity" evidence="1">
    <location>
        <begin position="156"/>
        <end position="178"/>
    </location>
</feature>
<name>A0A0F7SF71_PHARH</name>
<evidence type="ECO:0000256" key="1">
    <source>
        <dbReference type="SAM" id="MobiDB-lite"/>
    </source>
</evidence>
<sequence>MSQGSSFRYLNRLSARSNYQTFSFGRFERNGQSPVPVGSSSHRSTFSTSSCARTDARRSPINSLDKDRSSNASSVDLDQLENGSLEIDEPTNNSTIHPSFPSPSSPPPSSPPPSAPPPSSSSQPHSLSWPSAPQPVSSSQPIPLSFAPSSPPPPRASLSRSNLTPSFDSFSSHSPPQSKATCHQASEKSSTSSAPLFVQTLLVAPTNANPPSASPSEAAIPKSIGQQLIDRQNDPVALRRLANWLMQDRHREKDFKDWGLICRMCPPDLAIRMLSSPHAYGLKPMQKSPIISSQVYHLRSVISKLVLSHPQSSASSLSTSNAENTSYNLMHNPSKLIPLLNQLIKLSELYLPGDPYILLLALRAYASFPGIGDSGRARVIELIHTNQASWWPDPSFNPMDSDHEGSRTARSPSLNFKALSISLKNQRFEDVNRHRLTDLDAWTILKQVDRLRLLADLSLEVCSSWDRQPVPAPLQKQRLRLLRPLQQLERLSDAPPLSDHTPSSTSSETETAHRPAIVPYEQIARFVTPALYQAPTDPIVLLFSMYLLHLTSVPGDAPLRTLSAQALGPNGVEREVRGGFESTKEMSETYRLMKKAISVLKNVWGQEGEVLWEVIKEDLRSQNYIRPHKRTSRHSKKEKSL</sequence>
<reference evidence="2" key="1">
    <citation type="submission" date="2014-08" db="EMBL/GenBank/DDBJ databases">
        <authorList>
            <person name="Sharma Rahul"/>
            <person name="Thines Marco"/>
        </authorList>
    </citation>
    <scope>NUCLEOTIDE SEQUENCE</scope>
</reference>
<feature type="region of interest" description="Disordered" evidence="1">
    <location>
        <begin position="24"/>
        <end position="193"/>
    </location>
</feature>
<evidence type="ECO:0000313" key="2">
    <source>
        <dbReference type="EMBL" id="CDZ96805.1"/>
    </source>
</evidence>
<feature type="compositionally biased region" description="Polar residues" evidence="1">
    <location>
        <begin position="179"/>
        <end position="193"/>
    </location>
</feature>
<proteinExistence type="predicted"/>
<organism evidence="2">
    <name type="scientific">Phaffia rhodozyma</name>
    <name type="common">Yeast</name>
    <name type="synonym">Xanthophyllomyces dendrorhous</name>
    <dbReference type="NCBI Taxonomy" id="264483"/>
    <lineage>
        <taxon>Eukaryota</taxon>
        <taxon>Fungi</taxon>
        <taxon>Dikarya</taxon>
        <taxon>Basidiomycota</taxon>
        <taxon>Agaricomycotina</taxon>
        <taxon>Tremellomycetes</taxon>
        <taxon>Cystofilobasidiales</taxon>
        <taxon>Mrakiaceae</taxon>
        <taxon>Phaffia</taxon>
    </lineage>
</organism>